<dbReference type="Proteomes" id="UP000315344">
    <property type="component" value="Unassembled WGS sequence"/>
</dbReference>
<comment type="caution">
    <text evidence="1">The sequence shown here is derived from an EMBL/GenBank/DDBJ whole genome shotgun (WGS) entry which is preliminary data.</text>
</comment>
<organism evidence="1 2">
    <name type="scientific">Paracoccus denitrificans</name>
    <dbReference type="NCBI Taxonomy" id="266"/>
    <lineage>
        <taxon>Bacteria</taxon>
        <taxon>Pseudomonadati</taxon>
        <taxon>Pseudomonadota</taxon>
        <taxon>Alphaproteobacteria</taxon>
        <taxon>Rhodobacterales</taxon>
        <taxon>Paracoccaceae</taxon>
        <taxon>Paracoccus</taxon>
    </lineage>
</organism>
<sequence length="221" mass="24603">MTNSVDQIETQDEEVLGPTELESLIERADLLGLKYDKRWGVEKMRELVNAAVNAEANQLPDLKAAAEAAVTTNTEVSAATLTNAVAAVAVAPKEETLSEKRYRLKQEANKLVRVHIMNMNPARKDWESDTYTVGNSLIGTITRTIPFNVDWHVEQALLNVLQERECTVFSQKKNPNTGAMETKMRKIKELHIAILPPLTPEELKALAQRQAMAAGTDHDED</sequence>
<evidence type="ECO:0000313" key="2">
    <source>
        <dbReference type="Proteomes" id="UP000315344"/>
    </source>
</evidence>
<name>A0A533I4C6_PARDE</name>
<evidence type="ECO:0000313" key="1">
    <source>
        <dbReference type="EMBL" id="TKW65224.1"/>
    </source>
</evidence>
<dbReference type="EMBL" id="VAFL01000015">
    <property type="protein sequence ID" value="TKW65224.1"/>
    <property type="molecule type" value="Genomic_DNA"/>
</dbReference>
<accession>A0A533I4C6</accession>
<reference evidence="1 2" key="1">
    <citation type="journal article" date="2017" name="Nat. Commun.">
        <title>In situ click chemistry generation of cyclooxygenase-2 inhibitors.</title>
        <authorList>
            <person name="Bhardwaj A."/>
            <person name="Kaur J."/>
            <person name="Wuest M."/>
            <person name="Wuest F."/>
        </authorList>
    </citation>
    <scope>NUCLEOTIDE SEQUENCE [LARGE SCALE GENOMIC DNA]</scope>
    <source>
        <strain evidence="1">S2_012_000_R3_94</strain>
    </source>
</reference>
<protein>
    <submittedName>
        <fullName evidence="1">Uncharacterized protein</fullName>
    </submittedName>
</protein>
<dbReference type="AlphaFoldDB" id="A0A533I4C6"/>
<proteinExistence type="predicted"/>
<gene>
    <name evidence="1" type="ORF">DI616_15970</name>
</gene>